<evidence type="ECO:0000256" key="2">
    <source>
        <dbReference type="ARBA" id="ARBA00022722"/>
    </source>
</evidence>
<gene>
    <name evidence="6" type="ORF">GCM10007414_14150</name>
</gene>
<keyword evidence="2" id="KW-0540">Nuclease</keyword>
<dbReference type="Proteomes" id="UP000651977">
    <property type="component" value="Unassembled WGS sequence"/>
</dbReference>
<dbReference type="EMBL" id="BMDY01000007">
    <property type="protein sequence ID" value="GGB02071.1"/>
    <property type="molecule type" value="Genomic_DNA"/>
</dbReference>
<dbReference type="NCBIfam" id="TIGR00573">
    <property type="entry name" value="dnaq"/>
    <property type="match status" value="1"/>
</dbReference>
<dbReference type="EC" id="2.7.7.7" evidence="1"/>
<evidence type="ECO:0000313" key="7">
    <source>
        <dbReference type="Proteomes" id="UP000651977"/>
    </source>
</evidence>
<name>A0ABQ1I1C9_9ALTE</name>
<dbReference type="PANTHER" id="PTHR30231">
    <property type="entry name" value="DNA POLYMERASE III SUBUNIT EPSILON"/>
    <property type="match status" value="1"/>
</dbReference>
<evidence type="ECO:0000256" key="3">
    <source>
        <dbReference type="ARBA" id="ARBA00022839"/>
    </source>
</evidence>
<dbReference type="SMART" id="SM00479">
    <property type="entry name" value="EXOIII"/>
    <property type="match status" value="1"/>
</dbReference>
<dbReference type="PANTHER" id="PTHR30231:SF37">
    <property type="entry name" value="EXODEOXYRIBONUCLEASE 10"/>
    <property type="match status" value="1"/>
</dbReference>
<evidence type="ECO:0000256" key="1">
    <source>
        <dbReference type="ARBA" id="ARBA00012417"/>
    </source>
</evidence>
<dbReference type="InterPro" id="IPR013520">
    <property type="entry name" value="Ribonucl_H"/>
</dbReference>
<comment type="catalytic activity">
    <reaction evidence="4">
        <text>DNA(n) + a 2'-deoxyribonucleoside 5'-triphosphate = DNA(n+1) + diphosphate</text>
        <dbReference type="Rhea" id="RHEA:22508"/>
        <dbReference type="Rhea" id="RHEA-COMP:17339"/>
        <dbReference type="Rhea" id="RHEA-COMP:17340"/>
        <dbReference type="ChEBI" id="CHEBI:33019"/>
        <dbReference type="ChEBI" id="CHEBI:61560"/>
        <dbReference type="ChEBI" id="CHEBI:173112"/>
        <dbReference type="EC" id="2.7.7.7"/>
    </reaction>
</comment>
<protein>
    <recommendedName>
        <fullName evidence="1">DNA-directed DNA polymerase</fullName>
        <ecNumber evidence="1">2.7.7.7</ecNumber>
    </recommendedName>
</protein>
<comment type="caution">
    <text evidence="6">The sequence shown here is derived from an EMBL/GenBank/DDBJ whole genome shotgun (WGS) entry which is preliminary data.</text>
</comment>
<keyword evidence="3" id="KW-0378">Hydrolase</keyword>
<proteinExistence type="predicted"/>
<dbReference type="CDD" id="cd06127">
    <property type="entry name" value="DEDDh"/>
    <property type="match status" value="1"/>
</dbReference>
<dbReference type="SUPFAM" id="SSF53098">
    <property type="entry name" value="Ribonuclease H-like"/>
    <property type="match status" value="1"/>
</dbReference>
<dbReference type="InterPro" id="IPR012337">
    <property type="entry name" value="RNaseH-like_sf"/>
</dbReference>
<dbReference type="Pfam" id="PF00929">
    <property type="entry name" value="RNase_T"/>
    <property type="match status" value="1"/>
</dbReference>
<dbReference type="Gene3D" id="3.30.420.10">
    <property type="entry name" value="Ribonuclease H-like superfamily/Ribonuclease H"/>
    <property type="match status" value="1"/>
</dbReference>
<dbReference type="InterPro" id="IPR036397">
    <property type="entry name" value="RNaseH_sf"/>
</dbReference>
<reference evidence="7" key="1">
    <citation type="journal article" date="2019" name="Int. J. Syst. Evol. Microbiol.">
        <title>The Global Catalogue of Microorganisms (GCM) 10K type strain sequencing project: providing services to taxonomists for standard genome sequencing and annotation.</title>
        <authorList>
            <consortium name="The Broad Institute Genomics Platform"/>
            <consortium name="The Broad Institute Genome Sequencing Center for Infectious Disease"/>
            <person name="Wu L."/>
            <person name="Ma J."/>
        </authorList>
    </citation>
    <scope>NUCLEOTIDE SEQUENCE [LARGE SCALE GENOMIC DNA]</scope>
    <source>
        <strain evidence="7">CGMCC 1.10131</strain>
    </source>
</reference>
<feature type="domain" description="Exonuclease" evidence="5">
    <location>
        <begin position="9"/>
        <end position="176"/>
    </location>
</feature>
<evidence type="ECO:0000259" key="5">
    <source>
        <dbReference type="SMART" id="SM00479"/>
    </source>
</evidence>
<accession>A0ABQ1I1C9</accession>
<evidence type="ECO:0000256" key="4">
    <source>
        <dbReference type="ARBA" id="ARBA00049244"/>
    </source>
</evidence>
<dbReference type="InterPro" id="IPR006054">
    <property type="entry name" value="DnaQ"/>
</dbReference>
<organism evidence="6 7">
    <name type="scientific">Agarivorans gilvus</name>
    <dbReference type="NCBI Taxonomy" id="680279"/>
    <lineage>
        <taxon>Bacteria</taxon>
        <taxon>Pseudomonadati</taxon>
        <taxon>Pseudomonadota</taxon>
        <taxon>Gammaproteobacteria</taxon>
        <taxon>Alteromonadales</taxon>
        <taxon>Alteromonadaceae</taxon>
        <taxon>Agarivorans</taxon>
    </lineage>
</organism>
<sequence>MSKLTPADTVVVLDFETSGLSPKQGERAIEIGAVLLENGQITGRFQELMNPGFAIPAFIESYTGISNAMLADAPPCAEVMERFYQFVGPHNMVAHNASFDRSFLTAEWAYIGRQAQAEFACSMLLSRRLLQDAPNHKLATLVAHQQIDNQGIFHRALADAEMTAQLWLCLLKQLQQQFKITQPSFKLMQQLSSQSKANIVSFLRRYSQQ</sequence>
<dbReference type="RefSeq" id="WP_055734481.1">
    <property type="nucleotide sequence ID" value="NZ_BMDY01000007.1"/>
</dbReference>
<evidence type="ECO:0000313" key="6">
    <source>
        <dbReference type="EMBL" id="GGB02071.1"/>
    </source>
</evidence>
<keyword evidence="3" id="KW-0269">Exonuclease</keyword>
<keyword evidence="7" id="KW-1185">Reference proteome</keyword>